<keyword evidence="2" id="KW-1185">Reference proteome</keyword>
<accession>A0ABP0XN89</accession>
<reference evidence="1 2" key="1">
    <citation type="submission" date="2024-03" db="EMBL/GenBank/DDBJ databases">
        <authorList>
            <person name="Gkanogiannis A."/>
            <person name="Becerra Lopez-Lavalle L."/>
        </authorList>
    </citation>
    <scope>NUCLEOTIDE SEQUENCE [LARGE SCALE GENOMIC DNA]</scope>
</reference>
<dbReference type="Proteomes" id="UP001642487">
    <property type="component" value="Chromosome 1"/>
</dbReference>
<evidence type="ECO:0000313" key="2">
    <source>
        <dbReference type="Proteomes" id="UP001642487"/>
    </source>
</evidence>
<gene>
    <name evidence="1" type="ORF">CITCOLO1_LOCUS920</name>
</gene>
<protein>
    <submittedName>
        <fullName evidence="1">Uncharacterized protein</fullName>
    </submittedName>
</protein>
<feature type="non-terminal residue" evidence="1">
    <location>
        <position position="1"/>
    </location>
</feature>
<dbReference type="EMBL" id="OZ021735">
    <property type="protein sequence ID" value="CAK9309354.1"/>
    <property type="molecule type" value="Genomic_DNA"/>
</dbReference>
<organism evidence="1 2">
    <name type="scientific">Citrullus colocynthis</name>
    <name type="common">colocynth</name>
    <dbReference type="NCBI Taxonomy" id="252529"/>
    <lineage>
        <taxon>Eukaryota</taxon>
        <taxon>Viridiplantae</taxon>
        <taxon>Streptophyta</taxon>
        <taxon>Embryophyta</taxon>
        <taxon>Tracheophyta</taxon>
        <taxon>Spermatophyta</taxon>
        <taxon>Magnoliopsida</taxon>
        <taxon>eudicotyledons</taxon>
        <taxon>Gunneridae</taxon>
        <taxon>Pentapetalae</taxon>
        <taxon>rosids</taxon>
        <taxon>fabids</taxon>
        <taxon>Cucurbitales</taxon>
        <taxon>Cucurbitaceae</taxon>
        <taxon>Benincaseae</taxon>
        <taxon>Citrullus</taxon>
    </lineage>
</organism>
<evidence type="ECO:0000313" key="1">
    <source>
        <dbReference type="EMBL" id="CAK9309354.1"/>
    </source>
</evidence>
<name>A0ABP0XN89_9ROSI</name>
<sequence length="54" mass="5798">MSLLLQDKSNINAATGRALVNKIPSETRKLIATMAANSQQFGTRASFDVKSSSK</sequence>
<proteinExistence type="predicted"/>